<evidence type="ECO:0000256" key="6">
    <source>
        <dbReference type="ARBA" id="ARBA00022603"/>
    </source>
</evidence>
<evidence type="ECO:0000256" key="12">
    <source>
        <dbReference type="ARBA" id="ARBA00023242"/>
    </source>
</evidence>
<dbReference type="GO" id="GO:0046015">
    <property type="term" value="P:regulation of transcription by glucose"/>
    <property type="evidence" value="ECO:0007669"/>
    <property type="project" value="TreeGrafter"/>
</dbReference>
<evidence type="ECO:0000313" key="17">
    <source>
        <dbReference type="Proteomes" id="UP000583613"/>
    </source>
</evidence>
<dbReference type="GO" id="GO:0032259">
    <property type="term" value="P:methylation"/>
    <property type="evidence" value="ECO:0007669"/>
    <property type="project" value="UniProtKB-KW"/>
</dbReference>
<evidence type="ECO:0000256" key="13">
    <source>
        <dbReference type="ARBA" id="ARBA00057870"/>
    </source>
</evidence>
<keyword evidence="6 15" id="KW-0489">Methyltransferase</keyword>
<keyword evidence="4" id="KW-0678">Repressor</keyword>
<organism evidence="16 17">
    <name type="scientific">Eubucco bourcierii</name>
    <name type="common">red-headed barbet</name>
    <dbReference type="NCBI Taxonomy" id="91767"/>
    <lineage>
        <taxon>Eukaryota</taxon>
        <taxon>Metazoa</taxon>
        <taxon>Chordata</taxon>
        <taxon>Craniata</taxon>
        <taxon>Vertebrata</taxon>
        <taxon>Euteleostomi</taxon>
        <taxon>Archelosauria</taxon>
        <taxon>Archosauria</taxon>
        <taxon>Dinosauria</taxon>
        <taxon>Saurischia</taxon>
        <taxon>Theropoda</taxon>
        <taxon>Coelurosauria</taxon>
        <taxon>Aves</taxon>
        <taxon>Neognathae</taxon>
        <taxon>Neoaves</taxon>
        <taxon>Telluraves</taxon>
        <taxon>Coraciimorphae</taxon>
        <taxon>Piciformes</taxon>
        <taxon>Ramphastidae</taxon>
        <taxon>Eubucco</taxon>
    </lineage>
</organism>
<dbReference type="InterPro" id="IPR042036">
    <property type="entry name" value="RRP8_N"/>
</dbReference>
<evidence type="ECO:0000256" key="14">
    <source>
        <dbReference type="ARBA" id="ARBA00062710"/>
    </source>
</evidence>
<keyword evidence="9" id="KW-0156">Chromatin regulator</keyword>
<keyword evidence="7 15" id="KW-0808">Transferase</keyword>
<dbReference type="EMBL" id="VWZE01007421">
    <property type="protein sequence ID" value="NXF88494.1"/>
    <property type="molecule type" value="Genomic_DNA"/>
</dbReference>
<dbReference type="SUPFAM" id="SSF53335">
    <property type="entry name" value="S-adenosyl-L-methionine-dependent methyltransferases"/>
    <property type="match status" value="1"/>
</dbReference>
<keyword evidence="11" id="KW-0804">Transcription</keyword>
<feature type="non-terminal residue" evidence="16">
    <location>
        <position position="219"/>
    </location>
</feature>
<dbReference type="CDD" id="cd02440">
    <property type="entry name" value="AdoMet_MTases"/>
    <property type="match status" value="1"/>
</dbReference>
<keyword evidence="17" id="KW-1185">Reference proteome</keyword>
<dbReference type="Gene3D" id="1.10.10.2150">
    <property type="entry name" value="Ribosomal RNA-processing protein 8, N-terminal domain"/>
    <property type="match status" value="1"/>
</dbReference>
<dbReference type="GO" id="GO:0005677">
    <property type="term" value="C:chromatin silencing complex"/>
    <property type="evidence" value="ECO:0007669"/>
    <property type="project" value="TreeGrafter"/>
</dbReference>
<keyword evidence="8 15" id="KW-0949">S-adenosyl-L-methionine</keyword>
<gene>
    <name evidence="16" type="primary">Rrp8</name>
    <name evidence="16" type="ORF">EUBBOU_R05147</name>
</gene>
<comment type="function">
    <text evidence="15">Probable methyltransferase required to silence rDNA.</text>
</comment>
<dbReference type="InterPro" id="IPR007823">
    <property type="entry name" value="RRP8"/>
</dbReference>
<comment type="subcellular location">
    <subcellularLocation>
        <location evidence="1 15">Nucleus</location>
        <location evidence="1 15">Nucleolus</location>
    </subcellularLocation>
</comment>
<proteinExistence type="inferred from homology"/>
<keyword evidence="10" id="KW-0805">Transcription regulation</keyword>
<evidence type="ECO:0000256" key="4">
    <source>
        <dbReference type="ARBA" id="ARBA00022491"/>
    </source>
</evidence>
<evidence type="ECO:0000256" key="8">
    <source>
        <dbReference type="ARBA" id="ARBA00022691"/>
    </source>
</evidence>
<keyword evidence="12 15" id="KW-0539">Nucleus</keyword>
<evidence type="ECO:0000313" key="16">
    <source>
        <dbReference type="EMBL" id="NXF88494.1"/>
    </source>
</evidence>
<evidence type="ECO:0000256" key="2">
    <source>
        <dbReference type="ARBA" id="ARBA00006301"/>
    </source>
</evidence>
<dbReference type="GO" id="GO:0005730">
    <property type="term" value="C:nucleolus"/>
    <property type="evidence" value="ECO:0007669"/>
    <property type="project" value="UniProtKB-SubCell"/>
</dbReference>
<dbReference type="GO" id="GO:0033553">
    <property type="term" value="C:rDNA heterochromatin"/>
    <property type="evidence" value="ECO:0007669"/>
    <property type="project" value="TreeGrafter"/>
</dbReference>
<name>A0A7K8XCH6_9PICI</name>
<dbReference type="GO" id="GO:0000183">
    <property type="term" value="P:rDNA heterochromatin formation"/>
    <property type="evidence" value="ECO:0007669"/>
    <property type="project" value="TreeGrafter"/>
</dbReference>
<dbReference type="Pfam" id="PF05148">
    <property type="entry name" value="Methyltransf_8"/>
    <property type="match status" value="1"/>
</dbReference>
<evidence type="ECO:0000256" key="15">
    <source>
        <dbReference type="RuleBase" id="RU365074"/>
    </source>
</evidence>
<evidence type="ECO:0000256" key="3">
    <source>
        <dbReference type="ARBA" id="ARBA00020203"/>
    </source>
</evidence>
<dbReference type="EC" id="2.1.1.-" evidence="15"/>
<dbReference type="GO" id="GO:0006364">
    <property type="term" value="P:rRNA processing"/>
    <property type="evidence" value="ECO:0007669"/>
    <property type="project" value="UniProtKB-UniRule"/>
</dbReference>
<reference evidence="16 17" key="1">
    <citation type="submission" date="2019-09" db="EMBL/GenBank/DDBJ databases">
        <title>Bird 10,000 Genomes (B10K) Project - Family phase.</title>
        <authorList>
            <person name="Zhang G."/>
        </authorList>
    </citation>
    <scope>NUCLEOTIDE SEQUENCE [LARGE SCALE GENOMIC DNA]</scope>
    <source>
        <strain evidence="16">B10K-DU-001-04</strain>
        <tissue evidence="16">Muscle</tissue>
    </source>
</reference>
<dbReference type="FunFam" id="3.40.50.150:FF:000068">
    <property type="entry name" value="Ribosomal RNA-processing protein 8"/>
    <property type="match status" value="1"/>
</dbReference>
<sequence>SETLRARMEERLLGARFRYLNERLYTSSSREAARLFRGDPEAFEIYHRGFARQLARWPQNPADRIVRYLRRRPASLVVADFGCGDCKVARSVPNQVHCFDLLPLCPRVTVCDMAQVPLEAESVDVGVFCLALMGTNLQEILEEANRVLKPGGTLLVAEVASRFENLRTFLSAMAQLGFRSVSKDLSSSFFYLLEFTKTGAPRGRPVPALRLRPCLYKRR</sequence>
<evidence type="ECO:0000256" key="7">
    <source>
        <dbReference type="ARBA" id="ARBA00022679"/>
    </source>
</evidence>
<dbReference type="OrthoDB" id="10258825at2759"/>
<evidence type="ECO:0000256" key="11">
    <source>
        <dbReference type="ARBA" id="ARBA00023163"/>
    </source>
</evidence>
<evidence type="ECO:0000256" key="1">
    <source>
        <dbReference type="ARBA" id="ARBA00004604"/>
    </source>
</evidence>
<comment type="similarity">
    <text evidence="2 15">Belongs to the methyltransferase superfamily. RRP8 family.</text>
</comment>
<dbReference type="FunFam" id="1.10.10.2150:FF:000001">
    <property type="entry name" value="Ribosomal RNA-processing protein 8"/>
    <property type="match status" value="1"/>
</dbReference>
<dbReference type="PANTHER" id="PTHR12787:SF0">
    <property type="entry name" value="RIBOSOMAL RNA-PROCESSING PROTEIN 8"/>
    <property type="match status" value="1"/>
</dbReference>
<comment type="caution">
    <text evidence="16">The sequence shown here is derived from an EMBL/GenBank/DDBJ whole genome shotgun (WGS) entry which is preliminary data.</text>
</comment>
<comment type="subunit">
    <text evidence="14">Component of the eNoSC complex, composed of SIRT1, SUV39H1 and RRP8.</text>
</comment>
<feature type="non-terminal residue" evidence="16">
    <location>
        <position position="1"/>
    </location>
</feature>
<dbReference type="GO" id="GO:0008168">
    <property type="term" value="F:methyltransferase activity"/>
    <property type="evidence" value="ECO:0007669"/>
    <property type="project" value="UniProtKB-KW"/>
</dbReference>
<protein>
    <recommendedName>
        <fullName evidence="3 15">Ribosomal RNA-processing protein 8</fullName>
        <ecNumber evidence="15">2.1.1.-</ecNumber>
    </recommendedName>
</protein>
<evidence type="ECO:0000256" key="9">
    <source>
        <dbReference type="ARBA" id="ARBA00022853"/>
    </source>
</evidence>
<dbReference type="PANTHER" id="PTHR12787">
    <property type="entry name" value="RIBOSOMAL RNA-PROCESSING PROTEIN 8"/>
    <property type="match status" value="1"/>
</dbReference>
<dbReference type="AlphaFoldDB" id="A0A7K8XCH6"/>
<comment type="function">
    <text evidence="13">Essential component of the eNoSC (energy-dependent nucleolar silencing) complex, a complex that mediates silencing of rDNA in response to intracellular energy status and acts by recruiting histone-modifying enzymes. The eNoSC complex is able to sense the energy status of cell: upon glucose starvation, elevation of NAD(+)/NADP(+) ratio activates SIRT1, leading to histone H3 deacetylation followed by dimethylation of H3 at 'Lys-9' (H3K9me2) by SUV39H1 and the formation of silent chromatin in the rDNA locus. In the complex, RRP8 binds to H3K9me2 and probably acts as a methyltransferase. Its substrates are however unknown.</text>
</comment>
<evidence type="ECO:0000256" key="5">
    <source>
        <dbReference type="ARBA" id="ARBA00022552"/>
    </source>
</evidence>
<dbReference type="InterPro" id="IPR029063">
    <property type="entry name" value="SAM-dependent_MTases_sf"/>
</dbReference>
<accession>A0A7K8XCH6</accession>
<dbReference type="Proteomes" id="UP000583613">
    <property type="component" value="Unassembled WGS sequence"/>
</dbReference>
<evidence type="ECO:0000256" key="10">
    <source>
        <dbReference type="ARBA" id="ARBA00023015"/>
    </source>
</evidence>
<keyword evidence="5 15" id="KW-0698">rRNA processing</keyword>
<dbReference type="Gene3D" id="3.40.50.150">
    <property type="entry name" value="Vaccinia Virus protein VP39"/>
    <property type="match status" value="1"/>
</dbReference>
<dbReference type="GO" id="GO:0042149">
    <property type="term" value="P:cellular response to glucose starvation"/>
    <property type="evidence" value="ECO:0007669"/>
    <property type="project" value="TreeGrafter"/>
</dbReference>